<protein>
    <submittedName>
        <fullName evidence="2">Uncharacterized protein</fullName>
    </submittedName>
</protein>
<comment type="caution">
    <text evidence="2">The sequence shown here is derived from an EMBL/GenBank/DDBJ whole genome shotgun (WGS) entry which is preliminary data.</text>
</comment>
<proteinExistence type="predicted"/>
<reference evidence="2" key="1">
    <citation type="submission" date="2020-05" db="EMBL/GenBank/DDBJ databases">
        <title>WGS assembly of Panicum virgatum.</title>
        <authorList>
            <person name="Lovell J.T."/>
            <person name="Jenkins J."/>
            <person name="Shu S."/>
            <person name="Juenger T.E."/>
            <person name="Schmutz J."/>
        </authorList>
    </citation>
    <scope>NUCLEOTIDE SEQUENCE</scope>
    <source>
        <strain evidence="2">AP13</strain>
    </source>
</reference>
<organism evidence="2 3">
    <name type="scientific">Panicum virgatum</name>
    <name type="common">Blackwell switchgrass</name>
    <dbReference type="NCBI Taxonomy" id="38727"/>
    <lineage>
        <taxon>Eukaryota</taxon>
        <taxon>Viridiplantae</taxon>
        <taxon>Streptophyta</taxon>
        <taxon>Embryophyta</taxon>
        <taxon>Tracheophyta</taxon>
        <taxon>Spermatophyta</taxon>
        <taxon>Magnoliopsida</taxon>
        <taxon>Liliopsida</taxon>
        <taxon>Poales</taxon>
        <taxon>Poaceae</taxon>
        <taxon>PACMAD clade</taxon>
        <taxon>Panicoideae</taxon>
        <taxon>Panicodae</taxon>
        <taxon>Paniceae</taxon>
        <taxon>Panicinae</taxon>
        <taxon>Panicum</taxon>
        <taxon>Panicum sect. Hiantes</taxon>
    </lineage>
</organism>
<dbReference type="EMBL" id="CM029049">
    <property type="protein sequence ID" value="KAG2570997.1"/>
    <property type="molecule type" value="Genomic_DNA"/>
</dbReference>
<accession>A0A8T0Q7X0</accession>
<evidence type="ECO:0000313" key="2">
    <source>
        <dbReference type="EMBL" id="KAG2570997.1"/>
    </source>
</evidence>
<gene>
    <name evidence="2" type="ORF">PVAP13_7KG024774</name>
</gene>
<evidence type="ECO:0000256" key="1">
    <source>
        <dbReference type="SAM" id="MobiDB-lite"/>
    </source>
</evidence>
<dbReference type="AlphaFoldDB" id="A0A8T0Q7X0"/>
<feature type="region of interest" description="Disordered" evidence="1">
    <location>
        <begin position="1"/>
        <end position="33"/>
    </location>
</feature>
<name>A0A8T0Q7X0_PANVG</name>
<dbReference type="Proteomes" id="UP000823388">
    <property type="component" value="Chromosome 7K"/>
</dbReference>
<feature type="compositionally biased region" description="Polar residues" evidence="1">
    <location>
        <begin position="1"/>
        <end position="18"/>
    </location>
</feature>
<evidence type="ECO:0000313" key="3">
    <source>
        <dbReference type="Proteomes" id="UP000823388"/>
    </source>
</evidence>
<sequence>MSSSQQTEGIQSNPSRSSGLGKGEDPIRPNIRSPPPSLLTFLESLACATFEIQSMLRPSSSLPRPRSGSSGSASRVHTDLPASLALAKWGADSVLSAASLARIWRSDASAVTYAGFLHLSCNATEPDASLYSISHSMTQMNACQGRLPQLHVEYIDPLLVYQRERKHDVIFHTVNIA</sequence>
<keyword evidence="3" id="KW-1185">Reference proteome</keyword>